<evidence type="ECO:0000313" key="4">
    <source>
        <dbReference type="Proteomes" id="UP000006727"/>
    </source>
</evidence>
<keyword evidence="4" id="KW-1185">Reference proteome</keyword>
<dbReference type="HOGENOM" id="CLU_344972_0_0_1"/>
<feature type="region of interest" description="Disordered" evidence="1">
    <location>
        <begin position="299"/>
        <end position="321"/>
    </location>
</feature>
<dbReference type="Gramene" id="Pp3c25_4910V3.1">
    <property type="protein sequence ID" value="PAC:32980074.CDS.1"/>
    <property type="gene ID" value="Pp3c25_4910"/>
</dbReference>
<accession>A9U169</accession>
<dbReference type="EMBL" id="ABEU02000025">
    <property type="protein sequence ID" value="PNR27441.1"/>
    <property type="molecule type" value="Genomic_DNA"/>
</dbReference>
<name>A9U169_PHYPA</name>
<protein>
    <submittedName>
        <fullName evidence="2 3">Uncharacterized protein</fullName>
    </submittedName>
</protein>
<reference evidence="2 4" key="2">
    <citation type="journal article" date="2018" name="Plant J.">
        <title>The Physcomitrella patens chromosome-scale assembly reveals moss genome structure and evolution.</title>
        <authorList>
            <person name="Lang D."/>
            <person name="Ullrich K.K."/>
            <person name="Murat F."/>
            <person name="Fuchs J."/>
            <person name="Jenkins J."/>
            <person name="Haas F.B."/>
            <person name="Piednoel M."/>
            <person name="Gundlach H."/>
            <person name="Van Bel M."/>
            <person name="Meyberg R."/>
            <person name="Vives C."/>
            <person name="Morata J."/>
            <person name="Symeonidi A."/>
            <person name="Hiss M."/>
            <person name="Muchero W."/>
            <person name="Kamisugi Y."/>
            <person name="Saleh O."/>
            <person name="Blanc G."/>
            <person name="Decker E.L."/>
            <person name="van Gessel N."/>
            <person name="Grimwood J."/>
            <person name="Hayes R.D."/>
            <person name="Graham S.W."/>
            <person name="Gunter L.E."/>
            <person name="McDaniel S.F."/>
            <person name="Hoernstein S.N.W."/>
            <person name="Larsson A."/>
            <person name="Li F.W."/>
            <person name="Perroud P.F."/>
            <person name="Phillips J."/>
            <person name="Ranjan P."/>
            <person name="Rokshar D.S."/>
            <person name="Rothfels C.J."/>
            <person name="Schneider L."/>
            <person name="Shu S."/>
            <person name="Stevenson D.W."/>
            <person name="Thummler F."/>
            <person name="Tillich M."/>
            <person name="Villarreal Aguilar J.C."/>
            <person name="Widiez T."/>
            <person name="Wong G.K."/>
            <person name="Wymore A."/>
            <person name="Zhang Y."/>
            <person name="Zimmer A.D."/>
            <person name="Quatrano R.S."/>
            <person name="Mayer K.F.X."/>
            <person name="Goodstein D."/>
            <person name="Casacuberta J.M."/>
            <person name="Vandepoele K."/>
            <person name="Reski R."/>
            <person name="Cuming A.C."/>
            <person name="Tuskan G.A."/>
            <person name="Maumus F."/>
            <person name="Salse J."/>
            <person name="Schmutz J."/>
            <person name="Rensing S.A."/>
        </authorList>
    </citation>
    <scope>NUCLEOTIDE SEQUENCE [LARGE SCALE GENOMIC DNA]</scope>
    <source>
        <strain evidence="3 4">cv. Gransden 2004</strain>
    </source>
</reference>
<dbReference type="InParanoid" id="A9U169"/>
<dbReference type="PaxDb" id="3218-PP1S412_22V6.1"/>
<dbReference type="AlphaFoldDB" id="A9U169"/>
<proteinExistence type="predicted"/>
<dbReference type="Proteomes" id="UP000006727">
    <property type="component" value="Chromosome 25"/>
</dbReference>
<evidence type="ECO:0000256" key="1">
    <source>
        <dbReference type="SAM" id="MobiDB-lite"/>
    </source>
</evidence>
<reference evidence="3" key="3">
    <citation type="submission" date="2020-12" db="UniProtKB">
        <authorList>
            <consortium name="EnsemblPlants"/>
        </authorList>
    </citation>
    <scope>IDENTIFICATION</scope>
</reference>
<gene>
    <name evidence="2" type="ORF">PHYPA_029593</name>
</gene>
<organism evidence="2">
    <name type="scientific">Physcomitrium patens</name>
    <name type="common">Spreading-leaved earth moss</name>
    <name type="synonym">Physcomitrella patens</name>
    <dbReference type="NCBI Taxonomy" id="3218"/>
    <lineage>
        <taxon>Eukaryota</taxon>
        <taxon>Viridiplantae</taxon>
        <taxon>Streptophyta</taxon>
        <taxon>Embryophyta</taxon>
        <taxon>Bryophyta</taxon>
        <taxon>Bryophytina</taxon>
        <taxon>Bryopsida</taxon>
        <taxon>Funariidae</taxon>
        <taxon>Funariales</taxon>
        <taxon>Funariaceae</taxon>
        <taxon>Physcomitrium</taxon>
    </lineage>
</organism>
<reference evidence="2 4" key="1">
    <citation type="journal article" date="2008" name="Science">
        <title>The Physcomitrella genome reveals evolutionary insights into the conquest of land by plants.</title>
        <authorList>
            <person name="Rensing S."/>
            <person name="Lang D."/>
            <person name="Zimmer A."/>
            <person name="Terry A."/>
            <person name="Salamov A."/>
            <person name="Shapiro H."/>
            <person name="Nishiyama T."/>
            <person name="Perroud P.-F."/>
            <person name="Lindquist E."/>
            <person name="Kamisugi Y."/>
            <person name="Tanahashi T."/>
            <person name="Sakakibara K."/>
            <person name="Fujita T."/>
            <person name="Oishi K."/>
            <person name="Shin-I T."/>
            <person name="Kuroki Y."/>
            <person name="Toyoda A."/>
            <person name="Suzuki Y."/>
            <person name="Hashimoto A."/>
            <person name="Yamaguchi K."/>
            <person name="Sugano A."/>
            <person name="Kohara Y."/>
            <person name="Fujiyama A."/>
            <person name="Anterola A."/>
            <person name="Aoki S."/>
            <person name="Ashton N."/>
            <person name="Barbazuk W.B."/>
            <person name="Barker E."/>
            <person name="Bennetzen J."/>
            <person name="Bezanilla M."/>
            <person name="Blankenship R."/>
            <person name="Cho S.H."/>
            <person name="Dutcher S."/>
            <person name="Estelle M."/>
            <person name="Fawcett J.A."/>
            <person name="Gundlach H."/>
            <person name="Hanada K."/>
            <person name="Heyl A."/>
            <person name="Hicks K.A."/>
            <person name="Hugh J."/>
            <person name="Lohr M."/>
            <person name="Mayer K."/>
            <person name="Melkozernov A."/>
            <person name="Murata T."/>
            <person name="Nelson D."/>
            <person name="Pils B."/>
            <person name="Prigge M."/>
            <person name="Reiss B."/>
            <person name="Renner T."/>
            <person name="Rombauts S."/>
            <person name="Rushton P."/>
            <person name="Sanderfoot A."/>
            <person name="Schween G."/>
            <person name="Shiu S.-H."/>
            <person name="Stueber K."/>
            <person name="Theodoulou F.L."/>
            <person name="Tu H."/>
            <person name="Van de Peer Y."/>
            <person name="Verrier P.J."/>
            <person name="Waters E."/>
            <person name="Wood A."/>
            <person name="Yang L."/>
            <person name="Cove D."/>
            <person name="Cuming A."/>
            <person name="Hasebe M."/>
            <person name="Lucas S."/>
            <person name="Mishler D.B."/>
            <person name="Reski R."/>
            <person name="Grigoriev I."/>
            <person name="Quatrano R.S."/>
            <person name="Boore J.L."/>
        </authorList>
    </citation>
    <scope>NUCLEOTIDE SEQUENCE [LARGE SCALE GENOMIC DNA]</scope>
    <source>
        <strain evidence="3 4">cv. Gransden 2004</strain>
    </source>
</reference>
<evidence type="ECO:0000313" key="2">
    <source>
        <dbReference type="EMBL" id="PNR27441.1"/>
    </source>
</evidence>
<sequence length="820" mass="92399">MAGDRGRIPYLGSHGYFVSTSSDEEDNFDRSHEYYSYEKYWRGDKERSLQGAADEVCDDKNLPQIERSGWNQSIAYPALGKAGCVRFKCYPNPDRKISNHVPSTEACQDCVNFQSMSVYLSSVQLRKSKACSEASNYSLQRSLELMARSTYTDMESDELAKKGSVQVSAKKRSKGCDTRSQSLQFIQPSREILACAVMRELPTNKQVAQVDHLEEISDAARNWIVSLGKASDGRVSGNCDDYLYHDPIDSELYYSHPQSFSQPEVKRLLGEVQNSHYKNTSDLFIVDLENNSEAAELYPSNTNSTVRPPLKERKGKAAHSKTNVAAYKRDYTRSQLQKELVSRKRSQERGIPAMKKKYSTDDCGPILKSLELVKTFESDCLSREEHCLRTREKSFRYTDGDLVTSEGEKQRIQQTRVRITPMMKVLMHMDNFSHTDRPFAETDHETGGIGIECEQVPSSPPCTRIQKDKKDVSIVATTEMAPHNAGERKEFSTWQSSGESRETSQIEVVLGLMDNLSTNTLSSSPEVITAPKHRENAEARGMVKLGVPAYTRNKAKILTKINQSRGVREIGYQRSDDSAGSNVIDIGRKEAASPRSKHLRRRQLQTLKVVDHNTPRSDARAVTTTLNLPEGSRRAGDLKGTTCTKILTTDTIHLENSRTTRKHCNPKIDDEISSCFPEKENNAQSEVLELEEKESIEYMMAISEDQRLEMSSYPPPPQGEEKTSLLQYPSAESRVECYSQEVVQTQEPYSELDVDVQSNTLLQLLREMQNHRPGPATICDNTNAVKTGGMVDPAPQRGSYLAQYLKKQSRAGARRISMDK</sequence>
<evidence type="ECO:0000313" key="3">
    <source>
        <dbReference type="EnsemblPlants" id="PAC:32980074.CDS.1"/>
    </source>
</evidence>
<dbReference type="EnsemblPlants" id="Pp3c25_4910V3.1">
    <property type="protein sequence ID" value="PAC:32980074.CDS.1"/>
    <property type="gene ID" value="Pp3c25_4910"/>
</dbReference>